<reference evidence="2 3" key="1">
    <citation type="submission" date="2018-03" db="EMBL/GenBank/DDBJ databases">
        <authorList>
            <person name="Guldener U."/>
        </authorList>
    </citation>
    <scope>NUCLEOTIDE SEQUENCE [LARGE SCALE GENOMIC DNA]</scope>
    <source>
        <strain evidence="2 3">NBRC100155</strain>
    </source>
</reference>
<feature type="region of interest" description="Disordered" evidence="1">
    <location>
        <begin position="39"/>
        <end position="78"/>
    </location>
</feature>
<evidence type="ECO:0000256" key="1">
    <source>
        <dbReference type="SAM" id="MobiDB-lite"/>
    </source>
</evidence>
<feature type="compositionally biased region" description="Pro residues" evidence="1">
    <location>
        <begin position="60"/>
        <end position="69"/>
    </location>
</feature>
<dbReference type="EMBL" id="OOIN01000007">
    <property type="protein sequence ID" value="SPO24257.1"/>
    <property type="molecule type" value="Genomic_DNA"/>
</dbReference>
<feature type="region of interest" description="Disordered" evidence="1">
    <location>
        <begin position="1"/>
        <end position="26"/>
    </location>
</feature>
<feature type="compositionally biased region" description="Basic and acidic residues" evidence="1">
    <location>
        <begin position="46"/>
        <end position="57"/>
    </location>
</feature>
<proteinExistence type="predicted"/>
<evidence type="ECO:0000313" key="2">
    <source>
        <dbReference type="EMBL" id="SPO24257.1"/>
    </source>
</evidence>
<name>A0A5C3E3S5_9BASI</name>
<keyword evidence="3" id="KW-1185">Reference proteome</keyword>
<organism evidence="2 3">
    <name type="scientific">Ustilago trichophora</name>
    <dbReference type="NCBI Taxonomy" id="86804"/>
    <lineage>
        <taxon>Eukaryota</taxon>
        <taxon>Fungi</taxon>
        <taxon>Dikarya</taxon>
        <taxon>Basidiomycota</taxon>
        <taxon>Ustilaginomycotina</taxon>
        <taxon>Ustilaginomycetes</taxon>
        <taxon>Ustilaginales</taxon>
        <taxon>Ustilaginaceae</taxon>
        <taxon>Ustilago</taxon>
    </lineage>
</organism>
<dbReference type="AlphaFoldDB" id="A0A5C3E3S5"/>
<feature type="compositionally biased region" description="Basic and acidic residues" evidence="1">
    <location>
        <begin position="7"/>
        <end position="19"/>
    </location>
</feature>
<dbReference type="Proteomes" id="UP000324022">
    <property type="component" value="Unassembled WGS sequence"/>
</dbReference>
<sequence length="164" mass="17408">MEEEGKEEGKRSDQAKEGNGECAAQRVRGGLKESILRLLAGISPKDQMDPIETDRQTPRPSCPDSPKPSPVARSISPSTGTVTTASLLFDELHKGFCPVSALTCSMAGWTVSDDQQAQALCGVAVRIDWQTGTLAAFVGTAEHALWTSQGEEVHLLGSTADAIQ</sequence>
<evidence type="ECO:0000313" key="3">
    <source>
        <dbReference type="Proteomes" id="UP000324022"/>
    </source>
</evidence>
<protein>
    <submittedName>
        <fullName evidence="2">Uncharacterized protein</fullName>
    </submittedName>
</protein>
<gene>
    <name evidence="2" type="ORF">UTRI_03525</name>
</gene>
<accession>A0A5C3E3S5</accession>